<dbReference type="GO" id="GO:0009507">
    <property type="term" value="C:chloroplast"/>
    <property type="evidence" value="ECO:0007669"/>
    <property type="project" value="UniProtKB-ARBA"/>
</dbReference>
<dbReference type="GO" id="GO:0007165">
    <property type="term" value="P:signal transduction"/>
    <property type="evidence" value="ECO:0007669"/>
    <property type="project" value="TreeGrafter"/>
</dbReference>
<reference evidence="3" key="1">
    <citation type="submission" date="2018-02" db="EMBL/GenBank/DDBJ databases">
        <title>Rhizophora mucronata_Transcriptome.</title>
        <authorList>
            <person name="Meera S.P."/>
            <person name="Sreeshan A."/>
            <person name="Augustine A."/>
        </authorList>
    </citation>
    <scope>NUCLEOTIDE SEQUENCE</scope>
    <source>
        <tissue evidence="3">Leaf</tissue>
    </source>
</reference>
<dbReference type="SUPFAM" id="SSF81296">
    <property type="entry name" value="E set domains"/>
    <property type="match status" value="1"/>
</dbReference>
<feature type="domain" description="AMP-activated protein kinase glycogen-binding" evidence="2">
    <location>
        <begin position="17"/>
        <end position="93"/>
    </location>
</feature>
<evidence type="ECO:0000313" key="3">
    <source>
        <dbReference type="EMBL" id="MBX12455.1"/>
    </source>
</evidence>
<proteinExistence type="inferred from homology"/>
<dbReference type="InterPro" id="IPR014756">
    <property type="entry name" value="Ig_E-set"/>
</dbReference>
<sequence length="172" mass="19457">MDSVREAGGGVGGTVLMRFMWPHGGRSVFVSGSFNRWSQLVPMSPVEGCPKVFQVIYPIPHGYHQYKFFVDGDWLYDEQQSCIQSEYGMVNAVNFSVEANYNFTINPQTPMELDNEVFRRLVSVSDGALSQEVPSMSESDLHVSRHHISVFLSSHTAYELLPKSGKVWILYQ</sequence>
<dbReference type="FunFam" id="2.60.40.10:FF:001860">
    <property type="entry name" value="Sucrose nonfermenting 4-like protein"/>
    <property type="match status" value="1"/>
</dbReference>
<dbReference type="PANTHER" id="PTHR10343:SF84">
    <property type="entry name" value="5'-AMP-ACTIVATED PROTEIN KINASE SUBUNIT BETA-1"/>
    <property type="match status" value="1"/>
</dbReference>
<protein>
    <submittedName>
        <fullName evidence="3">Sucrose nonfermenting 4-like protein</fullName>
    </submittedName>
</protein>
<dbReference type="PANTHER" id="PTHR10343">
    <property type="entry name" value="5'-AMP-ACTIVATED PROTEIN KINASE , BETA SUBUNIT"/>
    <property type="match status" value="1"/>
</dbReference>
<dbReference type="Pfam" id="PF16561">
    <property type="entry name" value="AMPK1_CBM"/>
    <property type="match status" value="1"/>
</dbReference>
<dbReference type="Gene3D" id="2.60.40.10">
    <property type="entry name" value="Immunoglobulins"/>
    <property type="match status" value="1"/>
</dbReference>
<dbReference type="GO" id="GO:0005634">
    <property type="term" value="C:nucleus"/>
    <property type="evidence" value="ECO:0007669"/>
    <property type="project" value="TreeGrafter"/>
</dbReference>
<dbReference type="InterPro" id="IPR032640">
    <property type="entry name" value="AMPK1_CBM"/>
</dbReference>
<evidence type="ECO:0000259" key="2">
    <source>
        <dbReference type="Pfam" id="PF16561"/>
    </source>
</evidence>
<accession>A0A2P2L3B6</accession>
<dbReference type="AlphaFoldDB" id="A0A2P2L3B6"/>
<evidence type="ECO:0000256" key="1">
    <source>
        <dbReference type="ARBA" id="ARBA00010926"/>
    </source>
</evidence>
<dbReference type="GO" id="GO:0031588">
    <property type="term" value="C:nucleotide-activated protein kinase complex"/>
    <property type="evidence" value="ECO:0007669"/>
    <property type="project" value="TreeGrafter"/>
</dbReference>
<comment type="similarity">
    <text evidence="1">Belongs to the 5'-AMP-activated protein kinase beta subunit family.</text>
</comment>
<dbReference type="InterPro" id="IPR013783">
    <property type="entry name" value="Ig-like_fold"/>
</dbReference>
<organism evidence="3">
    <name type="scientific">Rhizophora mucronata</name>
    <name type="common">Asiatic mangrove</name>
    <dbReference type="NCBI Taxonomy" id="61149"/>
    <lineage>
        <taxon>Eukaryota</taxon>
        <taxon>Viridiplantae</taxon>
        <taxon>Streptophyta</taxon>
        <taxon>Embryophyta</taxon>
        <taxon>Tracheophyta</taxon>
        <taxon>Spermatophyta</taxon>
        <taxon>Magnoliopsida</taxon>
        <taxon>eudicotyledons</taxon>
        <taxon>Gunneridae</taxon>
        <taxon>Pentapetalae</taxon>
        <taxon>rosids</taxon>
        <taxon>fabids</taxon>
        <taxon>Malpighiales</taxon>
        <taxon>Rhizophoraceae</taxon>
        <taxon>Rhizophora</taxon>
    </lineage>
</organism>
<dbReference type="InterPro" id="IPR050827">
    <property type="entry name" value="CRP1_MDG1_kinase"/>
</dbReference>
<name>A0A2P2L3B6_RHIMU</name>
<dbReference type="CDD" id="cd02859">
    <property type="entry name" value="E_set_AMPKbeta_like_N"/>
    <property type="match status" value="1"/>
</dbReference>
<dbReference type="GO" id="GO:0019901">
    <property type="term" value="F:protein kinase binding"/>
    <property type="evidence" value="ECO:0007669"/>
    <property type="project" value="TreeGrafter"/>
</dbReference>
<dbReference type="EMBL" id="GGEC01031971">
    <property type="protein sequence ID" value="MBX12455.1"/>
    <property type="molecule type" value="Transcribed_RNA"/>
</dbReference>